<reference evidence="3" key="1">
    <citation type="submission" date="2016-10" db="EMBL/GenBank/DDBJ databases">
        <authorList>
            <person name="Varghese N."/>
            <person name="Submissions S."/>
        </authorList>
    </citation>
    <scope>NUCLEOTIDE SEQUENCE [LARGE SCALE GENOMIC DNA]</scope>
    <source>
        <strain evidence="3">MPL-11</strain>
    </source>
</reference>
<gene>
    <name evidence="2" type="ORF">SAMN04487752_0974</name>
</gene>
<dbReference type="Proteomes" id="UP000199481">
    <property type="component" value="Unassembled WGS sequence"/>
</dbReference>
<keyword evidence="3" id="KW-1185">Reference proteome</keyword>
<sequence length="197" mass="21366">MKQLKVSHYSKWTYFILILTLFLAGSMSTGCGATANHSADSSSTQQKESLSASKSDTAVATPVESTIIKEDDGVITFDDFKGYWATFDSKDSVPFQSKIGKYTVAITDDSFIPGEWGTTLGGSDILGYTIEGSMLTLELYTPDSVLEGADETYLLTLELVKKDGLFVLKSANGSVIFYPVTSQEFLDAGWKIPSDSL</sequence>
<dbReference type="EMBL" id="FNJW01000008">
    <property type="protein sequence ID" value="SDQ15011.1"/>
    <property type="molecule type" value="Genomic_DNA"/>
</dbReference>
<accession>A0A1H0YJC0</accession>
<dbReference type="RefSeq" id="WP_089975714.1">
    <property type="nucleotide sequence ID" value="NZ_CP084916.1"/>
</dbReference>
<evidence type="ECO:0000313" key="3">
    <source>
        <dbReference type="Proteomes" id="UP000199481"/>
    </source>
</evidence>
<dbReference type="OrthoDB" id="2156305at2"/>
<name>A0A1H0YJC0_9LACT</name>
<organism evidence="2 3">
    <name type="scientific">Carnobacterium viridans</name>
    <dbReference type="NCBI Taxonomy" id="174587"/>
    <lineage>
        <taxon>Bacteria</taxon>
        <taxon>Bacillati</taxon>
        <taxon>Bacillota</taxon>
        <taxon>Bacilli</taxon>
        <taxon>Lactobacillales</taxon>
        <taxon>Carnobacteriaceae</taxon>
        <taxon>Carnobacterium</taxon>
    </lineage>
</organism>
<protein>
    <submittedName>
        <fullName evidence="2">Uncharacterized protein</fullName>
    </submittedName>
</protein>
<evidence type="ECO:0000313" key="2">
    <source>
        <dbReference type="EMBL" id="SDQ15011.1"/>
    </source>
</evidence>
<feature type="region of interest" description="Disordered" evidence="1">
    <location>
        <begin position="34"/>
        <end position="57"/>
    </location>
</feature>
<evidence type="ECO:0000256" key="1">
    <source>
        <dbReference type="SAM" id="MobiDB-lite"/>
    </source>
</evidence>
<dbReference type="AlphaFoldDB" id="A0A1H0YJC0"/>
<proteinExistence type="predicted"/>
<dbReference type="PROSITE" id="PS51257">
    <property type="entry name" value="PROKAR_LIPOPROTEIN"/>
    <property type="match status" value="1"/>
</dbReference>